<proteinExistence type="predicted"/>
<dbReference type="Pfam" id="PF00561">
    <property type="entry name" value="Abhydrolase_1"/>
    <property type="match status" value="1"/>
</dbReference>
<keyword evidence="1" id="KW-0442">Lipid degradation</keyword>
<reference evidence="4" key="1">
    <citation type="submission" date="2015-10" db="EMBL/GenBank/DDBJ databases">
        <authorList>
            <person name="Gilbert D.G."/>
        </authorList>
    </citation>
    <scope>NUCLEOTIDE SEQUENCE</scope>
</reference>
<evidence type="ECO:0000259" key="3">
    <source>
        <dbReference type="Pfam" id="PF00561"/>
    </source>
</evidence>
<evidence type="ECO:0000256" key="2">
    <source>
        <dbReference type="ARBA" id="ARBA00023098"/>
    </source>
</evidence>
<dbReference type="PANTHER" id="PTHR11005">
    <property type="entry name" value="LYSOSOMAL ACID LIPASE-RELATED"/>
    <property type="match status" value="1"/>
</dbReference>
<evidence type="ECO:0000256" key="1">
    <source>
        <dbReference type="ARBA" id="ARBA00022963"/>
    </source>
</evidence>
<dbReference type="Gene3D" id="3.40.50.1820">
    <property type="entry name" value="alpha/beta hydrolase"/>
    <property type="match status" value="2"/>
</dbReference>
<keyword evidence="2" id="KW-0443">Lipid metabolism</keyword>
<dbReference type="AlphaFoldDB" id="A0A160THQ8"/>
<organism evidence="4">
    <name type="scientific">hydrothermal vent metagenome</name>
    <dbReference type="NCBI Taxonomy" id="652676"/>
    <lineage>
        <taxon>unclassified sequences</taxon>
        <taxon>metagenomes</taxon>
        <taxon>ecological metagenomes</taxon>
    </lineage>
</organism>
<dbReference type="GO" id="GO:0016042">
    <property type="term" value="P:lipid catabolic process"/>
    <property type="evidence" value="ECO:0007669"/>
    <property type="project" value="UniProtKB-KW"/>
</dbReference>
<feature type="domain" description="AB hydrolase-1" evidence="3">
    <location>
        <begin position="56"/>
        <end position="193"/>
    </location>
</feature>
<gene>
    <name evidence="4" type="ORF">MGWOODY_Tha2602</name>
</gene>
<dbReference type="InterPro" id="IPR000073">
    <property type="entry name" value="AB_hydrolase_1"/>
</dbReference>
<dbReference type="EMBL" id="CZQC01000069">
    <property type="protein sequence ID" value="CUS42629.1"/>
    <property type="molecule type" value="Genomic_DNA"/>
</dbReference>
<dbReference type="SUPFAM" id="SSF53474">
    <property type="entry name" value="alpha/beta-Hydrolases"/>
    <property type="match status" value="1"/>
</dbReference>
<dbReference type="InterPro" id="IPR029058">
    <property type="entry name" value="AB_hydrolase_fold"/>
</dbReference>
<sequence>MKSSSELFPVSLLKADCVGAITEDTYLIKHNLDPDHSVQIAISRLGRQDVSHSGLPLILVHGSFTNRGFWLSRSGQGLARFLLDEGFDVWLLEHRGHGLSPRNQDYVNNSVERYALYDLPAAQAFVAEQTGRTPAWIGHSLGGGMIATALAARALPQKPSGIVLIGSQMVMRPWYLWFPGVGFVLRRIVSFRQELDGRQLRIGPENEPAGVINEYLARQDWFGRWKAQAKDLLPLWRLSSTPLLGLSGVADTTDPAKYCQRFYRQYGGPKEDVLLSKANGFSEDYGHIDMVVSRPAEKDVWPLISRWLSAYA</sequence>
<accession>A0A160THQ8</accession>
<protein>
    <submittedName>
        <fullName evidence="4">Esterase/lipase/thioesterase family protein</fullName>
    </submittedName>
</protein>
<evidence type="ECO:0000313" key="4">
    <source>
        <dbReference type="EMBL" id="CUS42629.1"/>
    </source>
</evidence>
<name>A0A160THQ8_9ZZZZ</name>